<evidence type="ECO:0000256" key="4">
    <source>
        <dbReference type="ARBA" id="ARBA00023187"/>
    </source>
</evidence>
<evidence type="ECO:0000259" key="7">
    <source>
        <dbReference type="PROSITE" id="PS51366"/>
    </source>
</evidence>
<evidence type="ECO:0000313" key="9">
    <source>
        <dbReference type="Proteomes" id="UP000193719"/>
    </source>
</evidence>
<protein>
    <submittedName>
        <fullName evidence="8">MIF4G-domain-containing protein</fullName>
    </submittedName>
</protein>
<dbReference type="SUPFAM" id="SSF48371">
    <property type="entry name" value="ARM repeat"/>
    <property type="match status" value="1"/>
</dbReference>
<feature type="region of interest" description="Disordered" evidence="6">
    <location>
        <begin position="277"/>
        <end position="311"/>
    </location>
</feature>
<comment type="similarity">
    <text evidence="2">Belongs to the CWC22 family.</text>
</comment>
<dbReference type="Proteomes" id="UP000193719">
    <property type="component" value="Unassembled WGS sequence"/>
</dbReference>
<dbReference type="InterPro" id="IPR016024">
    <property type="entry name" value="ARM-type_fold"/>
</dbReference>
<feature type="domain" description="MI" evidence="7">
    <location>
        <begin position="322"/>
        <end position="438"/>
    </location>
</feature>
<sequence>RTGGMYIPPGRLRLMQEQIEDKNSEEYQRMSWEALKKSINGLINKVNTSNIKNIIPELLSENLIRGRGLLCRSVMKAQVASSTFTNVYAAMIAVINTKFPQIGELLLTRLIVQFKRAYRRNNKQACLSSTHFIAHLVNQRVAHEIIALQILTLLLERPTNDSVEVAIGFIRECGALLAEVSAKANNAIFERFRSILHEGQIDKRTQYMVEVLFQVRREKYKDNPTIVSELDLVEEDDQITHYLSLNDDLETSEMLNVFQFDKDFLENEEKYNDIKKEILGDSDSDSGDDSDTESSSGSESNELQKAQEKLEIQDRTNQDTINLRRAIYLIIMSSINFEECAHKLMKLDIKEGQENELCEMIIECCSQEKTYINMYGLLGERFCKINKVWQEKFMESFETHYKTIHRFETNNLRNIAKFFAHLLASDAISWNVFALIRLTESSTTSSSRIFIKILFQELSEALGLKKLNERLKDETMVIEVNTPAGTVTRGVFDGLFPKDNPKDTRFAINYFTSIGLGGLTDELREHLKNAPK</sequence>
<keyword evidence="5" id="KW-0539">Nucleus</keyword>
<gene>
    <name evidence="8" type="ORF">BCR36DRAFT_250752</name>
</gene>
<dbReference type="EMBL" id="MCFH01000029">
    <property type="protein sequence ID" value="ORX47840.1"/>
    <property type="molecule type" value="Genomic_DNA"/>
</dbReference>
<dbReference type="Gene3D" id="1.25.40.180">
    <property type="match status" value="2"/>
</dbReference>
<name>A0A1Y1V5P7_9FUNG</name>
<dbReference type="InterPro" id="IPR003891">
    <property type="entry name" value="Initiation_fac_eIF4g_MI"/>
</dbReference>
<dbReference type="PANTHER" id="PTHR18034">
    <property type="entry name" value="CELL CYCLE CONTROL PROTEIN CWF22-RELATED"/>
    <property type="match status" value="1"/>
</dbReference>
<evidence type="ECO:0000256" key="2">
    <source>
        <dbReference type="ARBA" id="ARBA00006856"/>
    </source>
</evidence>
<dbReference type="PROSITE" id="PS51366">
    <property type="entry name" value="MI"/>
    <property type="match status" value="1"/>
</dbReference>
<evidence type="ECO:0000256" key="5">
    <source>
        <dbReference type="ARBA" id="ARBA00023242"/>
    </source>
</evidence>
<proteinExistence type="inferred from homology"/>
<organism evidence="8 9">
    <name type="scientific">Piromyces finnis</name>
    <dbReference type="NCBI Taxonomy" id="1754191"/>
    <lineage>
        <taxon>Eukaryota</taxon>
        <taxon>Fungi</taxon>
        <taxon>Fungi incertae sedis</taxon>
        <taxon>Chytridiomycota</taxon>
        <taxon>Chytridiomycota incertae sedis</taxon>
        <taxon>Neocallimastigomycetes</taxon>
        <taxon>Neocallimastigales</taxon>
        <taxon>Neocallimastigaceae</taxon>
        <taxon>Piromyces</taxon>
    </lineage>
</organism>
<dbReference type="GO" id="GO:0071013">
    <property type="term" value="C:catalytic step 2 spliceosome"/>
    <property type="evidence" value="ECO:0007669"/>
    <property type="project" value="TreeGrafter"/>
</dbReference>
<reference evidence="8 9" key="1">
    <citation type="submission" date="2016-08" db="EMBL/GenBank/DDBJ databases">
        <title>Genomes of anaerobic fungi encode conserved fungal cellulosomes for biomass hydrolysis.</title>
        <authorList>
            <consortium name="DOE Joint Genome Institute"/>
            <person name="Haitjema C.H."/>
            <person name="Gilmore S.P."/>
            <person name="Henske J.K."/>
            <person name="Solomon K.V."/>
            <person name="De Groot R."/>
            <person name="Kuo A."/>
            <person name="Mondo S.J."/>
            <person name="Salamov A.A."/>
            <person name="Labutti K."/>
            <person name="Zhao Z."/>
            <person name="Chiniquy J."/>
            <person name="Barry K."/>
            <person name="Brewer H.M."/>
            <person name="Purvine S.O."/>
            <person name="Wright A.T."/>
            <person name="Boxma B."/>
            <person name="Van Alen T."/>
            <person name="Hackstein J.H."/>
            <person name="Baker S.E."/>
            <person name="Grigoriev I.V."/>
            <person name="O'Malley M.A."/>
        </authorList>
    </citation>
    <scope>NUCLEOTIDE SEQUENCE [LARGE SCALE GENOMIC DNA]</scope>
    <source>
        <strain evidence="9">finn</strain>
    </source>
</reference>
<dbReference type="InterPro" id="IPR050781">
    <property type="entry name" value="CWC22_splicing_factor"/>
</dbReference>
<feature type="non-terminal residue" evidence="8">
    <location>
        <position position="1"/>
    </location>
</feature>
<feature type="non-terminal residue" evidence="8">
    <location>
        <position position="532"/>
    </location>
</feature>
<dbReference type="FunFam" id="1.25.40.180:FF:000004">
    <property type="entry name" value="pre-mRNA-splicing factor CWC22 homolog"/>
    <property type="match status" value="1"/>
</dbReference>
<evidence type="ECO:0000256" key="1">
    <source>
        <dbReference type="ARBA" id="ARBA00004123"/>
    </source>
</evidence>
<feature type="compositionally biased region" description="Acidic residues" evidence="6">
    <location>
        <begin position="280"/>
        <end position="292"/>
    </location>
</feature>
<dbReference type="STRING" id="1754191.A0A1Y1V5P7"/>
<dbReference type="GO" id="GO:0003723">
    <property type="term" value="F:RNA binding"/>
    <property type="evidence" value="ECO:0007669"/>
    <property type="project" value="InterPro"/>
</dbReference>
<comment type="subcellular location">
    <subcellularLocation>
        <location evidence="1">Nucleus</location>
    </subcellularLocation>
</comment>
<dbReference type="Pfam" id="PF02847">
    <property type="entry name" value="MA3"/>
    <property type="match status" value="1"/>
</dbReference>
<keyword evidence="9" id="KW-1185">Reference proteome</keyword>
<evidence type="ECO:0000256" key="3">
    <source>
        <dbReference type="ARBA" id="ARBA00022664"/>
    </source>
</evidence>
<evidence type="ECO:0000256" key="6">
    <source>
        <dbReference type="SAM" id="MobiDB-lite"/>
    </source>
</evidence>
<keyword evidence="4" id="KW-0508">mRNA splicing</keyword>
<dbReference type="OrthoDB" id="1924287at2759"/>
<evidence type="ECO:0000313" key="8">
    <source>
        <dbReference type="EMBL" id="ORX47840.1"/>
    </source>
</evidence>
<dbReference type="AlphaFoldDB" id="A0A1Y1V5P7"/>
<accession>A0A1Y1V5P7</accession>
<comment type="caution">
    <text evidence="8">The sequence shown here is derived from an EMBL/GenBank/DDBJ whole genome shotgun (WGS) entry which is preliminary data.</text>
</comment>
<dbReference type="InterPro" id="IPR003890">
    <property type="entry name" value="MIF4G-like_typ-3"/>
</dbReference>
<reference evidence="8 9" key="2">
    <citation type="submission" date="2016-08" db="EMBL/GenBank/DDBJ databases">
        <title>Pervasive Adenine N6-methylation of Active Genes in Fungi.</title>
        <authorList>
            <consortium name="DOE Joint Genome Institute"/>
            <person name="Mondo S.J."/>
            <person name="Dannebaum R.O."/>
            <person name="Kuo R.C."/>
            <person name="Labutti K."/>
            <person name="Haridas S."/>
            <person name="Kuo A."/>
            <person name="Salamov A."/>
            <person name="Ahrendt S.R."/>
            <person name="Lipzen A."/>
            <person name="Sullivan W."/>
            <person name="Andreopoulos W.B."/>
            <person name="Clum A."/>
            <person name="Lindquist E."/>
            <person name="Daum C."/>
            <person name="Ramamoorthy G.K."/>
            <person name="Gryganskyi A."/>
            <person name="Culley D."/>
            <person name="Magnuson J.K."/>
            <person name="James T.Y."/>
            <person name="O'Malley M.A."/>
            <person name="Stajich J.E."/>
            <person name="Spatafora J.W."/>
            <person name="Visel A."/>
            <person name="Grigoriev I.V."/>
        </authorList>
    </citation>
    <scope>NUCLEOTIDE SEQUENCE [LARGE SCALE GENOMIC DNA]</scope>
    <source>
        <strain evidence="9">finn</strain>
    </source>
</reference>
<dbReference type="PANTHER" id="PTHR18034:SF3">
    <property type="entry name" value="PRE-MRNA-SPLICING FACTOR CWC22 HOMOLOG"/>
    <property type="match status" value="1"/>
</dbReference>
<dbReference type="SMART" id="SM00544">
    <property type="entry name" value="MA3"/>
    <property type="match status" value="1"/>
</dbReference>
<dbReference type="SMART" id="SM00543">
    <property type="entry name" value="MIF4G"/>
    <property type="match status" value="1"/>
</dbReference>
<dbReference type="GO" id="GO:0000398">
    <property type="term" value="P:mRNA splicing, via spliceosome"/>
    <property type="evidence" value="ECO:0007669"/>
    <property type="project" value="TreeGrafter"/>
</dbReference>
<keyword evidence="3" id="KW-0507">mRNA processing</keyword>